<dbReference type="InterPro" id="IPR016181">
    <property type="entry name" value="Acyl_CoA_acyltransferase"/>
</dbReference>
<evidence type="ECO:0000313" key="4">
    <source>
        <dbReference type="Proteomes" id="UP000287908"/>
    </source>
</evidence>
<feature type="signal peptide" evidence="1">
    <location>
        <begin position="1"/>
        <end position="22"/>
    </location>
</feature>
<dbReference type="GO" id="GO:0016747">
    <property type="term" value="F:acyltransferase activity, transferring groups other than amino-acyl groups"/>
    <property type="evidence" value="ECO:0007669"/>
    <property type="project" value="InterPro"/>
</dbReference>
<dbReference type="Pfam" id="PF13302">
    <property type="entry name" value="Acetyltransf_3"/>
    <property type="match status" value="1"/>
</dbReference>
<dbReference type="RefSeq" id="WP_126785151.1">
    <property type="nucleotide sequence ID" value="NZ_PIQF01000003.1"/>
</dbReference>
<feature type="chain" id="PRO_5019573097" evidence="1">
    <location>
        <begin position="23"/>
        <end position="215"/>
    </location>
</feature>
<evidence type="ECO:0000313" key="3">
    <source>
        <dbReference type="EMBL" id="RUO75279.1"/>
    </source>
</evidence>
<dbReference type="InterPro" id="IPR000182">
    <property type="entry name" value="GNAT_dom"/>
</dbReference>
<feature type="domain" description="N-acetyltransferase" evidence="2">
    <location>
        <begin position="41"/>
        <end position="189"/>
    </location>
</feature>
<keyword evidence="1" id="KW-0732">Signal</keyword>
<reference evidence="3 4" key="1">
    <citation type="journal article" date="2011" name="Front. Microbiol.">
        <title>Genomic signatures of strain selection and enhancement in Bacillus atrophaeus var. globigii, a historical biowarfare simulant.</title>
        <authorList>
            <person name="Gibbons H.S."/>
            <person name="Broomall S.M."/>
            <person name="McNew L.A."/>
            <person name="Daligault H."/>
            <person name="Chapman C."/>
            <person name="Bruce D."/>
            <person name="Karavis M."/>
            <person name="Krepps M."/>
            <person name="McGregor P.A."/>
            <person name="Hong C."/>
            <person name="Park K.H."/>
            <person name="Akmal A."/>
            <person name="Feldman A."/>
            <person name="Lin J.S."/>
            <person name="Chang W.E."/>
            <person name="Higgs B.W."/>
            <person name="Demirev P."/>
            <person name="Lindquist J."/>
            <person name="Liem A."/>
            <person name="Fochler E."/>
            <person name="Read T.D."/>
            <person name="Tapia R."/>
            <person name="Johnson S."/>
            <person name="Bishop-Lilly K.A."/>
            <person name="Detter C."/>
            <person name="Han C."/>
            <person name="Sozhamannan S."/>
            <person name="Rosenzweig C.N."/>
            <person name="Skowronski E.W."/>
        </authorList>
    </citation>
    <scope>NUCLEOTIDE SEQUENCE [LARGE SCALE GENOMIC DNA]</scope>
    <source>
        <strain evidence="3 4">CL-SP19</strain>
    </source>
</reference>
<dbReference type="SUPFAM" id="SSF55729">
    <property type="entry name" value="Acyl-CoA N-acyltransferases (Nat)"/>
    <property type="match status" value="1"/>
</dbReference>
<name>A0A432ZBJ8_9GAMM</name>
<dbReference type="Gene3D" id="3.40.630.30">
    <property type="match status" value="1"/>
</dbReference>
<comment type="caution">
    <text evidence="3">The sequence shown here is derived from an EMBL/GenBank/DDBJ whole genome shotgun (WGS) entry which is preliminary data.</text>
</comment>
<dbReference type="EMBL" id="PIQF01000003">
    <property type="protein sequence ID" value="RUO75279.1"/>
    <property type="molecule type" value="Genomic_DNA"/>
</dbReference>
<organism evidence="3 4">
    <name type="scientific">Idiomarina seosinensis</name>
    <dbReference type="NCBI Taxonomy" id="281739"/>
    <lineage>
        <taxon>Bacteria</taxon>
        <taxon>Pseudomonadati</taxon>
        <taxon>Pseudomonadota</taxon>
        <taxon>Gammaproteobacteria</taxon>
        <taxon>Alteromonadales</taxon>
        <taxon>Idiomarinaceae</taxon>
        <taxon>Idiomarina</taxon>
    </lineage>
</organism>
<dbReference type="Proteomes" id="UP000287908">
    <property type="component" value="Unassembled WGS sequence"/>
</dbReference>
<evidence type="ECO:0000259" key="2">
    <source>
        <dbReference type="Pfam" id="PF13302"/>
    </source>
</evidence>
<evidence type="ECO:0000256" key="1">
    <source>
        <dbReference type="SAM" id="SignalP"/>
    </source>
</evidence>
<gene>
    <name evidence="3" type="ORF">CWI81_09895</name>
</gene>
<accession>A0A432ZBJ8</accession>
<dbReference type="AlphaFoldDB" id="A0A432ZBJ8"/>
<keyword evidence="4" id="KW-1185">Reference proteome</keyword>
<sequence>MVSALRGLLIVLSLLAVKSTLAADFWQNDWVVPERTESKSLLIRPLKAADSDRLFHSYMGSQEWLFDRLGWSWPSEKSSLEQNHSMVQLHLKQQQNNDAYTYIVIDRERDMVVGVVYFVPVIQQRGESGIITSQNFNAEVTWWLTQPAVNASLHNDLFELLTGWLRNGWPWSQVLFPVAESNEPARALLDNSSARLIGRNRDTEELFYSYTLARK</sequence>
<keyword evidence="3" id="KW-0808">Transferase</keyword>
<proteinExistence type="predicted"/>
<protein>
    <submittedName>
        <fullName evidence="3">GNAT family N-acetyltransferase</fullName>
    </submittedName>
</protein>
<dbReference type="OrthoDB" id="6400338at2"/>